<evidence type="ECO:0000313" key="2">
    <source>
        <dbReference type="EMBL" id="PCH43363.1"/>
    </source>
</evidence>
<gene>
    <name evidence="2" type="ORF">WOLCODRAFT_18303</name>
</gene>
<protein>
    <submittedName>
        <fullName evidence="2">Uncharacterized protein</fullName>
    </submittedName>
</protein>
<dbReference type="OrthoDB" id="191651at2759"/>
<evidence type="ECO:0000256" key="1">
    <source>
        <dbReference type="SAM" id="MobiDB-lite"/>
    </source>
</evidence>
<proteinExistence type="predicted"/>
<feature type="region of interest" description="Disordered" evidence="1">
    <location>
        <begin position="19"/>
        <end position="100"/>
    </location>
</feature>
<evidence type="ECO:0000313" key="3">
    <source>
        <dbReference type="Proteomes" id="UP000218811"/>
    </source>
</evidence>
<accession>A0A2H3JTS3</accession>
<keyword evidence="3" id="KW-1185">Reference proteome</keyword>
<dbReference type="AlphaFoldDB" id="A0A2H3JTS3"/>
<dbReference type="EMBL" id="KB468146">
    <property type="protein sequence ID" value="PCH43363.1"/>
    <property type="molecule type" value="Genomic_DNA"/>
</dbReference>
<feature type="compositionally biased region" description="Low complexity" evidence="1">
    <location>
        <begin position="89"/>
        <end position="100"/>
    </location>
</feature>
<feature type="region of interest" description="Disordered" evidence="1">
    <location>
        <begin position="116"/>
        <end position="147"/>
    </location>
</feature>
<reference evidence="2 3" key="1">
    <citation type="journal article" date="2012" name="Science">
        <title>The Paleozoic origin of enzymatic lignin decomposition reconstructed from 31 fungal genomes.</title>
        <authorList>
            <person name="Floudas D."/>
            <person name="Binder M."/>
            <person name="Riley R."/>
            <person name="Barry K."/>
            <person name="Blanchette R.A."/>
            <person name="Henrissat B."/>
            <person name="Martinez A.T."/>
            <person name="Otillar R."/>
            <person name="Spatafora J.W."/>
            <person name="Yadav J.S."/>
            <person name="Aerts A."/>
            <person name="Benoit I."/>
            <person name="Boyd A."/>
            <person name="Carlson A."/>
            <person name="Copeland A."/>
            <person name="Coutinho P.M."/>
            <person name="de Vries R.P."/>
            <person name="Ferreira P."/>
            <person name="Findley K."/>
            <person name="Foster B."/>
            <person name="Gaskell J."/>
            <person name="Glotzer D."/>
            <person name="Gorecki P."/>
            <person name="Heitman J."/>
            <person name="Hesse C."/>
            <person name="Hori C."/>
            <person name="Igarashi K."/>
            <person name="Jurgens J.A."/>
            <person name="Kallen N."/>
            <person name="Kersten P."/>
            <person name="Kohler A."/>
            <person name="Kuees U."/>
            <person name="Kumar T.K.A."/>
            <person name="Kuo A."/>
            <person name="LaButti K."/>
            <person name="Larrondo L.F."/>
            <person name="Lindquist E."/>
            <person name="Ling A."/>
            <person name="Lombard V."/>
            <person name="Lucas S."/>
            <person name="Lundell T."/>
            <person name="Martin R."/>
            <person name="McLaughlin D.J."/>
            <person name="Morgenstern I."/>
            <person name="Morin E."/>
            <person name="Murat C."/>
            <person name="Nagy L.G."/>
            <person name="Nolan M."/>
            <person name="Ohm R.A."/>
            <person name="Patyshakuliyeva A."/>
            <person name="Rokas A."/>
            <person name="Ruiz-Duenas F.J."/>
            <person name="Sabat G."/>
            <person name="Salamov A."/>
            <person name="Samejima M."/>
            <person name="Schmutz J."/>
            <person name="Slot J.C."/>
            <person name="St John F."/>
            <person name="Stenlid J."/>
            <person name="Sun H."/>
            <person name="Sun S."/>
            <person name="Syed K."/>
            <person name="Tsang A."/>
            <person name="Wiebenga A."/>
            <person name="Young D."/>
            <person name="Pisabarro A."/>
            <person name="Eastwood D.C."/>
            <person name="Martin F."/>
            <person name="Cullen D."/>
            <person name="Grigoriev I.V."/>
            <person name="Hibbett D.S."/>
        </authorList>
    </citation>
    <scope>NUCLEOTIDE SEQUENCE [LARGE SCALE GENOMIC DNA]</scope>
    <source>
        <strain evidence="2 3">MD-104</strain>
    </source>
</reference>
<dbReference type="Proteomes" id="UP000218811">
    <property type="component" value="Unassembled WGS sequence"/>
</dbReference>
<organism evidence="2 3">
    <name type="scientific">Wolfiporia cocos (strain MD-104)</name>
    <name type="common">Brown rot fungus</name>
    <dbReference type="NCBI Taxonomy" id="742152"/>
    <lineage>
        <taxon>Eukaryota</taxon>
        <taxon>Fungi</taxon>
        <taxon>Dikarya</taxon>
        <taxon>Basidiomycota</taxon>
        <taxon>Agaricomycotina</taxon>
        <taxon>Agaricomycetes</taxon>
        <taxon>Polyporales</taxon>
        <taxon>Phaeolaceae</taxon>
        <taxon>Wolfiporia</taxon>
    </lineage>
</organism>
<name>A0A2H3JTS3_WOLCO</name>
<sequence length="147" mass="15389">MSLEYTDANAEHVLAEAERRCAQDVSGAWEVVTSPTPPPPTTPEEEEQGDDVKPEVGQKLPPEAVPDDDGKDVRQSRLKRRTIGAGAKAEGTSGASSSVSVLAGEAGAIVVVSAGPSQRPKWSARTAGGEWGRRCANGRGSQRGRRG</sequence>